<dbReference type="RefSeq" id="WP_011637963.1">
    <property type="nucleotide sequence ID" value="NC_008345.1"/>
</dbReference>
<feature type="domain" description="FAD-dependent oxidoreductase 2 FAD-binding" evidence="7">
    <location>
        <begin position="45"/>
        <end position="488"/>
    </location>
</feature>
<dbReference type="GeneID" id="41837875"/>
<dbReference type="Gene3D" id="3.90.700.10">
    <property type="entry name" value="Succinate dehydrogenase/fumarate reductase flavoprotein, catalytic domain"/>
    <property type="match status" value="1"/>
</dbReference>
<organism evidence="8 9">
    <name type="scientific">Shewanella frigidimarina (strain NCIMB 400)</name>
    <dbReference type="NCBI Taxonomy" id="318167"/>
    <lineage>
        <taxon>Bacteria</taxon>
        <taxon>Pseudomonadati</taxon>
        <taxon>Pseudomonadota</taxon>
        <taxon>Gammaproteobacteria</taxon>
        <taxon>Alteromonadales</taxon>
        <taxon>Shewanellaceae</taxon>
        <taxon>Shewanella</taxon>
    </lineage>
</organism>
<dbReference type="Proteomes" id="UP000000684">
    <property type="component" value="Chromosome"/>
</dbReference>
<dbReference type="Gene3D" id="3.50.50.60">
    <property type="entry name" value="FAD/NAD(P)-binding domain"/>
    <property type="match status" value="1"/>
</dbReference>
<evidence type="ECO:0000256" key="2">
    <source>
        <dbReference type="ARBA" id="ARBA00004196"/>
    </source>
</evidence>
<dbReference type="InterPro" id="IPR036188">
    <property type="entry name" value="FAD/NAD-bd_sf"/>
</dbReference>
<dbReference type="GO" id="GO:0016491">
    <property type="term" value="F:oxidoreductase activity"/>
    <property type="evidence" value="ECO:0007669"/>
    <property type="project" value="UniProtKB-KW"/>
</dbReference>
<keyword evidence="4 6" id="KW-0274">FAD</keyword>
<evidence type="ECO:0000256" key="6">
    <source>
        <dbReference type="RuleBase" id="RU366062"/>
    </source>
</evidence>
<comment type="cofactor">
    <cofactor evidence="1">
        <name>FAD</name>
        <dbReference type="ChEBI" id="CHEBI:57692"/>
    </cofactor>
</comment>
<evidence type="ECO:0000259" key="7">
    <source>
        <dbReference type="Pfam" id="PF00890"/>
    </source>
</evidence>
<dbReference type="PROSITE" id="PS51318">
    <property type="entry name" value="TAT"/>
    <property type="match status" value="1"/>
</dbReference>
<evidence type="ECO:0000256" key="1">
    <source>
        <dbReference type="ARBA" id="ARBA00001974"/>
    </source>
</evidence>
<keyword evidence="9" id="KW-1185">Reference proteome</keyword>
<dbReference type="STRING" id="318167.Sfri_2511"/>
<comment type="subcellular location">
    <subcellularLocation>
        <location evidence="2">Cell envelope</location>
    </subcellularLocation>
</comment>
<keyword evidence="3 6" id="KW-0285">Flavoprotein</keyword>
<evidence type="ECO:0000256" key="3">
    <source>
        <dbReference type="ARBA" id="ARBA00022630"/>
    </source>
</evidence>
<dbReference type="SUPFAM" id="SSF51905">
    <property type="entry name" value="FAD/NAD(P)-binding domain"/>
    <property type="match status" value="1"/>
</dbReference>
<dbReference type="InterPro" id="IPR027477">
    <property type="entry name" value="Succ_DH/fumarate_Rdtase_cat_sf"/>
</dbReference>
<protein>
    <submittedName>
        <fullName evidence="8">Flavocytochrome c</fullName>
    </submittedName>
</protein>
<accession>Q080G1</accession>
<gene>
    <name evidence="8" type="ordered locus">Sfri_2511</name>
</gene>
<dbReference type="GO" id="GO:0010181">
    <property type="term" value="F:FMN binding"/>
    <property type="evidence" value="ECO:0007669"/>
    <property type="project" value="InterPro"/>
</dbReference>
<sequence precursor="true">MMNEKVFSQTRRNIIKAAALAGVGSTTLSLTAEAKPMHEFDETYDVVIVGSGFGGLATALQSRELGMSVLVVEKMPAFGGNSCLNGSGFAVAGLDEQAKLGIDDSPEKFMQDILSSGQGLSTPTLAHAIAYGAKDAFEWAQSHGVKFADGVYLYGGHSVARVKIGVRATGGDITIPLREKGELLGAQYRSRCSMKSILLENGKAIGIQVANHHDWTNAESGIVKNIRAKKGVVIATGGYANDVQFRQMQDPRLDASISNTNQPGGSAQGLKEVLRAGGAPHQLSIIQIGPWASPDEHGYGDSPDYSPFAGYTHGIAVDVNTGERFLNETGDRNIRAKNITNILDKTPGVYPVLFCDSIGHNDPGIPATRRRRIIKSGTVKEFATLEQIAKHYGIPVAPFLKQVERYNASVKAGVDKDFGKLVSRLKPISTAPFYAQRVSNTIHYTEGGAYINENASVLSLEGEPIPNLYAVGEVSSGAHGAGRLGGCGTADPMVMGRIAAKHIAAKA</sequence>
<dbReference type="InterPro" id="IPR003953">
    <property type="entry name" value="FAD-dep_OxRdtase_2_FAD-bd"/>
</dbReference>
<evidence type="ECO:0000256" key="5">
    <source>
        <dbReference type="ARBA" id="ARBA00023002"/>
    </source>
</evidence>
<evidence type="ECO:0000313" key="8">
    <source>
        <dbReference type="EMBL" id="ABI72354.1"/>
    </source>
</evidence>
<proteinExistence type="inferred from homology"/>
<reference evidence="8 9" key="1">
    <citation type="submission" date="2006-08" db="EMBL/GenBank/DDBJ databases">
        <title>Complete sequence of Shewanella frigidimarina NCIMB 400.</title>
        <authorList>
            <consortium name="US DOE Joint Genome Institute"/>
            <person name="Copeland A."/>
            <person name="Lucas S."/>
            <person name="Lapidus A."/>
            <person name="Barry K."/>
            <person name="Detter J.C."/>
            <person name="Glavina del Rio T."/>
            <person name="Hammon N."/>
            <person name="Israni S."/>
            <person name="Dalin E."/>
            <person name="Tice H."/>
            <person name="Pitluck S."/>
            <person name="Fredrickson J.K."/>
            <person name="Kolker E."/>
            <person name="McCuel L.A."/>
            <person name="DiChristina T."/>
            <person name="Nealson K.H."/>
            <person name="Newman D."/>
            <person name="Tiedje J.M."/>
            <person name="Zhou J."/>
            <person name="Romine M.F."/>
            <person name="Culley D.E."/>
            <person name="Serres M."/>
            <person name="Chertkov O."/>
            <person name="Brettin T."/>
            <person name="Bruce D."/>
            <person name="Han C."/>
            <person name="Tapia R."/>
            <person name="Gilna P."/>
            <person name="Schmutz J."/>
            <person name="Larimer F."/>
            <person name="Land M."/>
            <person name="Hauser L."/>
            <person name="Kyrpides N."/>
            <person name="Mikhailova N."/>
            <person name="Richardson P."/>
        </authorList>
    </citation>
    <scope>NUCLEOTIDE SEQUENCE [LARGE SCALE GENOMIC DNA]</scope>
    <source>
        <strain evidence="8 9">NCIMB 400</strain>
    </source>
</reference>
<dbReference type="NCBIfam" id="TIGR01813">
    <property type="entry name" value="flavo_cyto_c"/>
    <property type="match status" value="1"/>
</dbReference>
<comment type="similarity">
    <text evidence="6">Belongs to the FAD-dependent oxidoreductase 2 family. FRD/SDH subfamily.</text>
</comment>
<dbReference type="eggNOG" id="COG1053">
    <property type="taxonomic scope" value="Bacteria"/>
</dbReference>
<dbReference type="GO" id="GO:0030313">
    <property type="term" value="C:cell envelope"/>
    <property type="evidence" value="ECO:0007669"/>
    <property type="project" value="UniProtKB-SubCell"/>
</dbReference>
<dbReference type="HOGENOM" id="CLU_011398_4_5_6"/>
<keyword evidence="5 6" id="KW-0560">Oxidoreductase</keyword>
<dbReference type="KEGG" id="sfr:Sfri_2511"/>
<name>Q080G1_SHEFN</name>
<dbReference type="Pfam" id="PF00890">
    <property type="entry name" value="FAD_binding_2"/>
    <property type="match status" value="1"/>
</dbReference>
<dbReference type="PANTHER" id="PTHR43400">
    <property type="entry name" value="FUMARATE REDUCTASE"/>
    <property type="match status" value="1"/>
</dbReference>
<dbReference type="PANTHER" id="PTHR43400:SF7">
    <property type="entry name" value="FAD-DEPENDENT OXIDOREDUCTASE 2 FAD BINDING DOMAIN-CONTAINING PROTEIN"/>
    <property type="match status" value="1"/>
</dbReference>
<dbReference type="SUPFAM" id="SSF56425">
    <property type="entry name" value="Succinate dehydrogenase/fumarate reductase flavoprotein, catalytic domain"/>
    <property type="match status" value="1"/>
</dbReference>
<dbReference type="EMBL" id="CP000447">
    <property type="protein sequence ID" value="ABI72354.1"/>
    <property type="molecule type" value="Genomic_DNA"/>
</dbReference>
<dbReference type="InterPro" id="IPR050315">
    <property type="entry name" value="FAD-oxidoreductase_2"/>
</dbReference>
<evidence type="ECO:0000313" key="9">
    <source>
        <dbReference type="Proteomes" id="UP000000684"/>
    </source>
</evidence>
<evidence type="ECO:0000256" key="4">
    <source>
        <dbReference type="ARBA" id="ARBA00022827"/>
    </source>
</evidence>
<dbReference type="AlphaFoldDB" id="Q080G1"/>
<dbReference type="InterPro" id="IPR010960">
    <property type="entry name" value="Flavocytochrome_c"/>
</dbReference>
<dbReference type="InterPro" id="IPR006311">
    <property type="entry name" value="TAT_signal"/>
</dbReference>